<dbReference type="SUPFAM" id="SSF51126">
    <property type="entry name" value="Pectin lyase-like"/>
    <property type="match status" value="1"/>
</dbReference>
<dbReference type="AlphaFoldDB" id="F4L1U8"/>
<keyword evidence="4" id="KW-1185">Reference proteome</keyword>
<dbReference type="KEGG" id="hhy:Halhy_1718"/>
<dbReference type="InterPro" id="IPR011050">
    <property type="entry name" value="Pectin_lyase_fold/virulence"/>
</dbReference>
<dbReference type="InterPro" id="IPR012334">
    <property type="entry name" value="Pectin_lyas_fold"/>
</dbReference>
<dbReference type="STRING" id="760192.Halhy_1718"/>
<reference key="2">
    <citation type="submission" date="2011-04" db="EMBL/GenBank/DDBJ databases">
        <title>Complete sequence of chromosome of Haliscomenobacter hydrossis DSM 1100.</title>
        <authorList>
            <consortium name="US DOE Joint Genome Institute (JGI-PGF)"/>
            <person name="Lucas S."/>
            <person name="Han J."/>
            <person name="Lapidus A."/>
            <person name="Bruce D."/>
            <person name="Goodwin L."/>
            <person name="Pitluck S."/>
            <person name="Peters L."/>
            <person name="Kyrpides N."/>
            <person name="Mavromatis K."/>
            <person name="Ivanova N."/>
            <person name="Ovchinnikova G."/>
            <person name="Pagani I."/>
            <person name="Daligault H."/>
            <person name="Detter J.C."/>
            <person name="Han C."/>
            <person name="Land M."/>
            <person name="Hauser L."/>
            <person name="Markowitz V."/>
            <person name="Cheng J.-F."/>
            <person name="Hugenholtz P."/>
            <person name="Woyke T."/>
            <person name="Wu D."/>
            <person name="Verbarg S."/>
            <person name="Frueling A."/>
            <person name="Brambilla E."/>
            <person name="Klenk H.-P."/>
            <person name="Eisen J.A."/>
        </authorList>
    </citation>
    <scope>NUCLEOTIDE SEQUENCE</scope>
    <source>
        <strain>DSM 1100</strain>
    </source>
</reference>
<dbReference type="OrthoDB" id="1111178at2"/>
<organism evidence="3 4">
    <name type="scientific">Haliscomenobacter hydrossis (strain ATCC 27775 / DSM 1100 / LMG 10767 / O)</name>
    <dbReference type="NCBI Taxonomy" id="760192"/>
    <lineage>
        <taxon>Bacteria</taxon>
        <taxon>Pseudomonadati</taxon>
        <taxon>Bacteroidota</taxon>
        <taxon>Saprospiria</taxon>
        <taxon>Saprospirales</taxon>
        <taxon>Haliscomenobacteraceae</taxon>
        <taxon>Haliscomenobacter</taxon>
    </lineage>
</organism>
<reference evidence="3 4" key="1">
    <citation type="journal article" date="2011" name="Stand. Genomic Sci.">
        <title>Complete genome sequence of Haliscomenobacter hydrossis type strain (O).</title>
        <authorList>
            <consortium name="US DOE Joint Genome Institute (JGI-PGF)"/>
            <person name="Daligault H."/>
            <person name="Lapidus A."/>
            <person name="Zeytun A."/>
            <person name="Nolan M."/>
            <person name="Lucas S."/>
            <person name="Del Rio T.G."/>
            <person name="Tice H."/>
            <person name="Cheng J.F."/>
            <person name="Tapia R."/>
            <person name="Han C."/>
            <person name="Goodwin L."/>
            <person name="Pitluck S."/>
            <person name="Liolios K."/>
            <person name="Pagani I."/>
            <person name="Ivanova N."/>
            <person name="Huntemann M."/>
            <person name="Mavromatis K."/>
            <person name="Mikhailova N."/>
            <person name="Pati A."/>
            <person name="Chen A."/>
            <person name="Palaniappan K."/>
            <person name="Land M."/>
            <person name="Hauser L."/>
            <person name="Brambilla E.M."/>
            <person name="Rohde M."/>
            <person name="Verbarg S."/>
            <person name="Goker M."/>
            <person name="Bristow J."/>
            <person name="Eisen J.A."/>
            <person name="Markowitz V."/>
            <person name="Hugenholtz P."/>
            <person name="Kyrpides N.C."/>
            <person name="Klenk H.P."/>
            <person name="Woyke T."/>
        </authorList>
    </citation>
    <scope>NUCLEOTIDE SEQUENCE [LARGE SCALE GENOMIC DNA]</scope>
    <source>
        <strain evidence="4">ATCC 27775 / DSM 1100 / LMG 10767 / O</strain>
    </source>
</reference>
<evidence type="ECO:0000256" key="1">
    <source>
        <dbReference type="SAM" id="SignalP"/>
    </source>
</evidence>
<feature type="signal peptide" evidence="1">
    <location>
        <begin position="1"/>
        <end position="23"/>
    </location>
</feature>
<evidence type="ECO:0000313" key="4">
    <source>
        <dbReference type="Proteomes" id="UP000008461"/>
    </source>
</evidence>
<proteinExistence type="predicted"/>
<dbReference type="Proteomes" id="UP000008461">
    <property type="component" value="Chromosome"/>
</dbReference>
<dbReference type="InterPro" id="IPR039448">
    <property type="entry name" value="Beta_helix"/>
</dbReference>
<keyword evidence="1" id="KW-0732">Signal</keyword>
<dbReference type="Pfam" id="PF13229">
    <property type="entry name" value="Beta_helix"/>
    <property type="match status" value="1"/>
</dbReference>
<feature type="chain" id="PRO_5003310577" description="Right handed beta helix domain-containing protein" evidence="1">
    <location>
        <begin position="24"/>
        <end position="498"/>
    </location>
</feature>
<dbReference type="eggNOG" id="ENOG502Z7PX">
    <property type="taxonomic scope" value="Bacteria"/>
</dbReference>
<protein>
    <recommendedName>
        <fullName evidence="2">Right handed beta helix domain-containing protein</fullName>
    </recommendedName>
</protein>
<sequence length="498" mass="55700">MTRIYFYFFLTLCLAIALGSCNNDETFTTDSNAKLAFSSDTLGFDTVFTRRGSAVRYIKIINNNDQPLRVSKIFLLNRDKSKFTLNVDGIPGREFQDVEIYANDSIYLFATVTIDPNDPVSVSPFIVDEKVIFETNGNVQEVTLEAWGQNANYFPSRFNGGQPVVLTCRNSEISFDDPKPYVFYGAIFIDSCTVNIPEGTRIYVHGGVAKNDLFGIFNDGIIYVLRNGRLQIKGTKEKPVVIQGDRLEESFQDDEGQWNGIFISRGSRGNTIDYTTIKNSNIGVYVDSSAQLTVRNSRFYNTAGSGLLAVHSTVTAENCLFYNNQVTSVVLRHGGDYNFTYCTMASYGIRASALGLSNFRCYKEDCSVANVYRLNASFRNCIIYGSDRDELEMSDASQGQTAGIFNVKFENCIVKVQDLISRGQFVNFLGETCDPCINGKATDKVFKDPNKDDYRLDSLSVAQNYGKPITTPRAITIDIENTLRNAQKPDPGCFERQQ</sequence>
<gene>
    <name evidence="3" type="ordered locus">Halhy_1718</name>
</gene>
<dbReference type="Gene3D" id="2.160.20.10">
    <property type="entry name" value="Single-stranded right-handed beta-helix, Pectin lyase-like"/>
    <property type="match status" value="1"/>
</dbReference>
<dbReference type="HOGENOM" id="CLU_040643_0_0_10"/>
<dbReference type="RefSeq" id="WP_013764160.1">
    <property type="nucleotide sequence ID" value="NC_015510.1"/>
</dbReference>
<accession>F4L1U8</accession>
<name>F4L1U8_HALH1</name>
<dbReference type="PROSITE" id="PS51257">
    <property type="entry name" value="PROKAR_LIPOPROTEIN"/>
    <property type="match status" value="1"/>
</dbReference>
<dbReference type="EMBL" id="CP002691">
    <property type="protein sequence ID" value="AEE49607.1"/>
    <property type="molecule type" value="Genomic_DNA"/>
</dbReference>
<feature type="domain" description="Right handed beta helix" evidence="2">
    <location>
        <begin position="259"/>
        <end position="344"/>
    </location>
</feature>
<evidence type="ECO:0000259" key="2">
    <source>
        <dbReference type="Pfam" id="PF13229"/>
    </source>
</evidence>
<evidence type="ECO:0000313" key="3">
    <source>
        <dbReference type="EMBL" id="AEE49607.1"/>
    </source>
</evidence>